<dbReference type="GO" id="GO:0019058">
    <property type="term" value="P:viral life cycle"/>
    <property type="evidence" value="ECO:0007669"/>
    <property type="project" value="UniProtKB-ARBA"/>
</dbReference>
<evidence type="ECO:0000313" key="4">
    <source>
        <dbReference type="EMBL" id="CAB4143633.1"/>
    </source>
</evidence>
<dbReference type="EMBL" id="LR796418">
    <property type="protein sequence ID" value="CAB4143633.1"/>
    <property type="molecule type" value="Genomic_DNA"/>
</dbReference>
<dbReference type="GO" id="GO:0044423">
    <property type="term" value="C:virion component"/>
    <property type="evidence" value="ECO:0007669"/>
    <property type="project" value="UniProtKB-KW"/>
</dbReference>
<evidence type="ECO:0008006" key="6">
    <source>
        <dbReference type="Google" id="ProtNLM"/>
    </source>
</evidence>
<evidence type="ECO:0000256" key="3">
    <source>
        <dbReference type="SAM" id="MobiDB-lite"/>
    </source>
</evidence>
<evidence type="ECO:0000256" key="1">
    <source>
        <dbReference type="ARBA" id="ARBA00004328"/>
    </source>
</evidence>
<organism evidence="5">
    <name type="scientific">uncultured Caudovirales phage</name>
    <dbReference type="NCBI Taxonomy" id="2100421"/>
    <lineage>
        <taxon>Viruses</taxon>
        <taxon>Duplodnaviria</taxon>
        <taxon>Heunggongvirae</taxon>
        <taxon>Uroviricota</taxon>
        <taxon>Caudoviricetes</taxon>
        <taxon>Peduoviridae</taxon>
        <taxon>Maltschvirus</taxon>
        <taxon>Maltschvirus maltsch</taxon>
    </lineage>
</organism>
<sequence length="1422" mass="148601">MNIKNRLRYAFTRKAAWVFVPLFLVAAFVPPVGTPTPAQATFSTNTQISNGQAFLQGEFAEVGVRVNGAFGSTNVPSGFHANPSNCLGFRVDREMDGWGSTTDDGDYFCPGSPFEGWQVKVGSSLGRNDHGQTGVSGAVSDIQNSGSSQCVSWNSASPYSGVSISQRYCVPTAGQALHTDVTLTNTTESAVSNIYFGRGFDPDNATGSGSMTCAGSTVGTSMFQSCNAVTGQGTEAQATARWGNNSFIALQSFDARARVARQAGGFSSPDPSDIWTAGNNLSTSGTYLGNVGEMLADAGIYVALNVPTLGAGASTSFRISYVLSADGNNAPVLGAPVVSGIGQTSATVASTVNPKGFSTTAELVYSTDSSFATSSSVSMGTFTGSDEVAIDAEITGLDPSETYYAKIVATNETGTTESAVFDFDTLAATAPIVSSEEPTVTVDDGPVTLSGTLNPNGFSSTAVFQYSTTADFSGTVVDVPVSGTFTGTSLSTVSTVVSGLTGSTTYYFRLKVTNASGSAYGSTMSFIPNDIPAPTSLVVTSLDDTTSSGTLRWAITQANATAGGIYDSITFGIDGTITLSSALPQITQNVTITGNGRTQTIIDGNNLYRIFNVPSGRSLTVSDMTLKQGQNVYGGLIYNSQGTVIATNLRFTAMTGGSAVWNNAAGSTATYTNCTFDYLSIGIGGDHGSTPQLPSGVTTWADQTDSAFQNKTYVNNCVFSNNGSGINTQRFTKVQNSTFTNNSYAVNIQGLNRGQVLNSTFTGNGIGVYHNGWIPASFNMGTDNRLISGNTFTNNSIAIYLDDTNTSGQKYQGWSTVVGNTWDANGVWVRYYQWNGTTNAEGTARPYTTGTVFAQSSNTFPDTISAPSNLTATDTGTGILLDWDAPVGGGYLPERYAISWSGSLGGGGIATGNVGGANALNTSIEIPYSVIYSFGEEGETFPFHIRSDNDTFSKYSANSNVVSIQVGVSTSTTTTSTTTTTEVVSTTTEPVVVVVPVEPEPETTVPEDTTPATEETLPEETETTTTEPETTTTEPETESTEPPVDTLPDETTDFTDEEIINIIDSIDTTSSEEVAAVLDDIFTSDISAEQLTEVLDAVFTADVEAEVLVAALDAVLSADISTEEFAAVLDAVFDEPLSDEQFTAVIDSVITEDITDEQFTEVLNVLESDTVSEEQVAEAVDAVLENGVTEDQATDLASSSKVLESIDTTQAKAVFETIPVGELTQAEEAALVAAVTDAPQEIKETFEETIDIYGEGLDDYVAVGSQVDVGSRRTLIAATTAFAAVAGAAATGGASGGSGGGSSGSSGGGSGSSSAEGRSRREEEGEEPAGEIAGLDDEDDEEYTRNSIFNYYLEEGTWKRKISWLGLVKKFVNETAALSFTLAGSVVVFITLSGDTRKTAMIATGVALAVHYIHVLLKNDEN</sequence>
<dbReference type="GO" id="GO:0051701">
    <property type="term" value="P:biological process involved in interaction with host"/>
    <property type="evidence" value="ECO:0007669"/>
    <property type="project" value="UniProtKB-ARBA"/>
</dbReference>
<name>A0A6J5P167_9CAUD</name>
<accession>A0A6J5P167</accession>
<dbReference type="SUPFAM" id="SSF51126">
    <property type="entry name" value="Pectin lyase-like"/>
    <property type="match status" value="1"/>
</dbReference>
<comment type="subcellular location">
    <subcellularLocation>
        <location evidence="1">Virion</location>
    </subcellularLocation>
</comment>
<evidence type="ECO:0000313" key="5">
    <source>
        <dbReference type="EMBL" id="CAB4162945.1"/>
    </source>
</evidence>
<evidence type="ECO:0000256" key="2">
    <source>
        <dbReference type="ARBA" id="ARBA00022844"/>
    </source>
</evidence>
<feature type="region of interest" description="Disordered" evidence="3">
    <location>
        <begin position="1000"/>
        <end position="1051"/>
    </location>
</feature>
<gene>
    <name evidence="4" type="ORF">UFOVP436_195</name>
    <name evidence="5" type="ORF">UFOVP784_195</name>
</gene>
<feature type="compositionally biased region" description="Low complexity" evidence="3">
    <location>
        <begin position="1000"/>
        <end position="1015"/>
    </location>
</feature>
<protein>
    <recommendedName>
        <fullName evidence="6">Fibronectin type III</fullName>
    </recommendedName>
</protein>
<dbReference type="InterPro" id="IPR011050">
    <property type="entry name" value="Pectin_lyase_fold/virulence"/>
</dbReference>
<feature type="compositionally biased region" description="Gly residues" evidence="3">
    <location>
        <begin position="1293"/>
        <end position="1311"/>
    </location>
</feature>
<proteinExistence type="predicted"/>
<dbReference type="EMBL" id="LR796737">
    <property type="protein sequence ID" value="CAB4162945.1"/>
    <property type="molecule type" value="Genomic_DNA"/>
</dbReference>
<keyword evidence="2" id="KW-0946">Virion</keyword>
<reference evidence="5" key="1">
    <citation type="submission" date="2020-04" db="EMBL/GenBank/DDBJ databases">
        <authorList>
            <person name="Chiriac C."/>
            <person name="Salcher M."/>
            <person name="Ghai R."/>
            <person name="Kavagutti S V."/>
        </authorList>
    </citation>
    <scope>NUCLEOTIDE SEQUENCE</scope>
</reference>
<feature type="compositionally biased region" description="Acidic residues" evidence="3">
    <location>
        <begin position="1324"/>
        <end position="1339"/>
    </location>
</feature>
<feature type="region of interest" description="Disordered" evidence="3">
    <location>
        <begin position="1293"/>
        <end position="1339"/>
    </location>
</feature>
<feature type="compositionally biased region" description="Low complexity" evidence="3">
    <location>
        <begin position="1023"/>
        <end position="1046"/>
    </location>
</feature>